<dbReference type="AlphaFoldDB" id="A0A8H6I6F2"/>
<sequence length="294" mass="33691">MPTAAVLDSCSMEHPARPPSTTRRTHQNDVGDLPRPADSDLVASPSQTTSSTRTDPVGREGVRQGQNELDNVRQAYLLVLEHDEDDPLDGTMSTDPRRRRRRMHLDLDDSQHAAPCQVPVNDAQNTRTTWKTYRMPARHRCPTYSPSLHHHKRRRGSIRQATLNTERKCVRANTSLTTCNSLTCVLSSAAAVARVDGRRRHQLDHNTVSTEVDRRRQRTHLTSPPPAAWITLPEHCQRRPEHARTTSKTYRKRDVLETSPPHHHERRRPPIRQASWTTKECVSVSTRPRRREND</sequence>
<feature type="region of interest" description="Disordered" evidence="1">
    <location>
        <begin position="209"/>
        <end position="228"/>
    </location>
</feature>
<feature type="region of interest" description="Disordered" evidence="1">
    <location>
        <begin position="236"/>
        <end position="294"/>
    </location>
</feature>
<proteinExistence type="predicted"/>
<name>A0A8H6I6F2_9AGAR</name>
<comment type="caution">
    <text evidence="2">The sequence shown here is derived from an EMBL/GenBank/DDBJ whole genome shotgun (WGS) entry which is preliminary data.</text>
</comment>
<feature type="compositionally biased region" description="Basic and acidic residues" evidence="1">
    <location>
        <begin position="252"/>
        <end position="262"/>
    </location>
</feature>
<accession>A0A8H6I6F2</accession>
<evidence type="ECO:0000313" key="3">
    <source>
        <dbReference type="Proteomes" id="UP000521943"/>
    </source>
</evidence>
<dbReference type="OrthoDB" id="3131569at2759"/>
<dbReference type="Proteomes" id="UP000521943">
    <property type="component" value="Unassembled WGS sequence"/>
</dbReference>
<evidence type="ECO:0000256" key="1">
    <source>
        <dbReference type="SAM" id="MobiDB-lite"/>
    </source>
</evidence>
<gene>
    <name evidence="2" type="ORF">DFP72DRAFT_192597</name>
</gene>
<evidence type="ECO:0000313" key="2">
    <source>
        <dbReference type="EMBL" id="KAF6758333.1"/>
    </source>
</evidence>
<feature type="compositionally biased region" description="Polar residues" evidence="1">
    <location>
        <begin position="274"/>
        <end position="286"/>
    </location>
</feature>
<keyword evidence="3" id="KW-1185">Reference proteome</keyword>
<feature type="compositionally biased region" description="Polar residues" evidence="1">
    <location>
        <begin position="44"/>
        <end position="54"/>
    </location>
</feature>
<organism evidence="2 3">
    <name type="scientific">Ephemerocybe angulata</name>
    <dbReference type="NCBI Taxonomy" id="980116"/>
    <lineage>
        <taxon>Eukaryota</taxon>
        <taxon>Fungi</taxon>
        <taxon>Dikarya</taxon>
        <taxon>Basidiomycota</taxon>
        <taxon>Agaricomycotina</taxon>
        <taxon>Agaricomycetes</taxon>
        <taxon>Agaricomycetidae</taxon>
        <taxon>Agaricales</taxon>
        <taxon>Agaricineae</taxon>
        <taxon>Psathyrellaceae</taxon>
        <taxon>Ephemerocybe</taxon>
    </lineage>
</organism>
<reference evidence="2 3" key="1">
    <citation type="submission" date="2020-07" db="EMBL/GenBank/DDBJ databases">
        <title>Comparative genomics of pyrophilous fungi reveals a link between fire events and developmental genes.</title>
        <authorList>
            <consortium name="DOE Joint Genome Institute"/>
            <person name="Steindorff A.S."/>
            <person name="Carver A."/>
            <person name="Calhoun S."/>
            <person name="Stillman K."/>
            <person name="Liu H."/>
            <person name="Lipzen A."/>
            <person name="Pangilinan J."/>
            <person name="Labutti K."/>
            <person name="Bruns T.D."/>
            <person name="Grigoriev I.V."/>
        </authorList>
    </citation>
    <scope>NUCLEOTIDE SEQUENCE [LARGE SCALE GENOMIC DNA]</scope>
    <source>
        <strain evidence="2 3">CBS 144469</strain>
    </source>
</reference>
<protein>
    <submittedName>
        <fullName evidence="2">Uncharacterized protein</fullName>
    </submittedName>
</protein>
<feature type="region of interest" description="Disordered" evidence="1">
    <location>
        <begin position="1"/>
        <end position="69"/>
    </location>
</feature>
<dbReference type="EMBL" id="JACGCI010000019">
    <property type="protein sequence ID" value="KAF6758333.1"/>
    <property type="molecule type" value="Genomic_DNA"/>
</dbReference>